<reference evidence="1 2" key="1">
    <citation type="journal article" date="2005" name="Science">
        <title>Comparative genomics of trypanosomatid parasitic protozoa.</title>
        <authorList>
            <person name="El-Sayed N.M."/>
            <person name="Myler P.J."/>
            <person name="Blandin G."/>
            <person name="Berriman M."/>
            <person name="Crabtree J."/>
            <person name="Aggarwal G."/>
            <person name="Caler E."/>
            <person name="Renauld H."/>
            <person name="Worthey E.A."/>
            <person name="Hertz-Fowler C."/>
            <person name="Ghedin E."/>
            <person name="Peacock C."/>
            <person name="Bartholomeu D.C."/>
            <person name="Haas B.J."/>
            <person name="Tran A.N."/>
            <person name="Wortman J.R."/>
            <person name="Alsmark U.C."/>
            <person name="Angiuoli S."/>
            <person name="Anupama A."/>
            <person name="Badger J."/>
            <person name="Bringaud F."/>
            <person name="Cadag E."/>
            <person name="Carlton J.M."/>
            <person name="Cerqueira G.C."/>
            <person name="Creasy T."/>
            <person name="Delcher A.L."/>
            <person name="Djikeng A."/>
            <person name="Embley T.M."/>
            <person name="Hauser C."/>
            <person name="Ivens A.C."/>
            <person name="Kummerfeld S.K."/>
            <person name="Pereira-Leal J.B."/>
            <person name="Nilsson D."/>
            <person name="Peterson J."/>
            <person name="Salzberg S.L."/>
            <person name="Shallom J."/>
            <person name="Silva J.C."/>
            <person name="Sundaram J."/>
            <person name="Westenberger S."/>
            <person name="White O."/>
            <person name="Melville S.E."/>
            <person name="Donelson J.E."/>
            <person name="Andersson B."/>
            <person name="Stuart K.D."/>
            <person name="Hall N."/>
        </authorList>
    </citation>
    <scope>NUCLEOTIDE SEQUENCE [LARGE SCALE GENOMIC DNA]</scope>
    <source>
        <strain evidence="1 2">927/4 GUTat10.1</strain>
    </source>
</reference>
<organism evidence="1 2">
    <name type="scientific">Trypanosoma brucei brucei (strain 927/4 GUTat10.1)</name>
    <dbReference type="NCBI Taxonomy" id="185431"/>
    <lineage>
        <taxon>Eukaryota</taxon>
        <taxon>Discoba</taxon>
        <taxon>Euglenozoa</taxon>
        <taxon>Kinetoplastea</taxon>
        <taxon>Metakinetoplastina</taxon>
        <taxon>Trypanosomatida</taxon>
        <taxon>Trypanosomatidae</taxon>
        <taxon>Trypanosoma</taxon>
    </lineage>
</organism>
<dbReference type="PROSITE" id="PS51257">
    <property type="entry name" value="PROKAR_LIPOPROTEIN"/>
    <property type="match status" value="1"/>
</dbReference>
<dbReference type="RefSeq" id="XP_803805.1">
    <property type="nucleotide sequence ID" value="XM_798712.1"/>
</dbReference>
<keyword evidence="2" id="KW-1185">Reference proteome</keyword>
<dbReference type="PaxDb" id="5691-EAN76571"/>
<evidence type="ECO:0000313" key="2">
    <source>
        <dbReference type="Proteomes" id="UP000008524"/>
    </source>
</evidence>
<reference evidence="1 2" key="2">
    <citation type="journal article" date="2005" name="Science">
        <title>The genome of the African trypanosome Trypanosoma brucei.</title>
        <authorList>
            <person name="Berriman M."/>
            <person name="Ghedin E."/>
            <person name="Hertz-Fowler C."/>
            <person name="Blandin G."/>
            <person name="Renauld H."/>
            <person name="Bartholomeu D.C."/>
            <person name="Lennard N.J."/>
            <person name="Caler E."/>
            <person name="Hamlin N.E."/>
            <person name="Haas B."/>
            <person name="Bohme U."/>
            <person name="Hannick L."/>
            <person name="Aslett M.A."/>
            <person name="Shallom J."/>
            <person name="Marcello L."/>
            <person name="Hou L."/>
            <person name="Wickstead B."/>
            <person name="Alsmark U.C."/>
            <person name="Arrowsmith C."/>
            <person name="Atkin R.J."/>
            <person name="Barron A.J."/>
            <person name="Bringaud F."/>
            <person name="Brooks K."/>
            <person name="Carrington M."/>
            <person name="Cherevach I."/>
            <person name="Chillingworth T.J."/>
            <person name="Churcher C."/>
            <person name="Clark L.N."/>
            <person name="Corton C.H."/>
            <person name="Cronin A."/>
            <person name="Davies R.M."/>
            <person name="Doggett J."/>
            <person name="Djikeng A."/>
            <person name="Feldblyum T."/>
            <person name="Field M.C."/>
            <person name="Fraser A."/>
            <person name="Goodhead I."/>
            <person name="Hance Z."/>
            <person name="Harper D."/>
            <person name="Harris B.R."/>
            <person name="Hauser H."/>
            <person name="Hostetler J."/>
            <person name="Ivens A."/>
            <person name="Jagels K."/>
            <person name="Johnson D."/>
            <person name="Johnson J."/>
            <person name="Jones K."/>
            <person name="Kerhornou A.X."/>
            <person name="Koo H."/>
            <person name="Larke N."/>
            <person name="Landfear S."/>
            <person name="Larkin C."/>
            <person name="Leech V."/>
            <person name="Line A."/>
            <person name="Lord A."/>
            <person name="Macleod A."/>
            <person name="Mooney P.J."/>
            <person name="Moule S."/>
            <person name="Martin D.M."/>
            <person name="Morgan G.W."/>
            <person name="Mungall K."/>
            <person name="Norbertczak H."/>
            <person name="Ormond D."/>
            <person name="Pai G."/>
            <person name="Peacock C.S."/>
            <person name="Peterson J."/>
            <person name="Quail M.A."/>
            <person name="Rabbinowitsch E."/>
            <person name="Rajandream M.A."/>
            <person name="Reitter C."/>
            <person name="Salzberg S.L."/>
            <person name="Sanders M."/>
            <person name="Schobel S."/>
            <person name="Sharp S."/>
            <person name="Simmonds M."/>
            <person name="Simpson A.J."/>
            <person name="Tallon L."/>
            <person name="Turner C.M."/>
            <person name="Tait A."/>
            <person name="Tivey A.R."/>
            <person name="Van Aken S."/>
            <person name="Walker D."/>
            <person name="Wanless D."/>
            <person name="Wang S."/>
            <person name="White B."/>
            <person name="White O."/>
            <person name="Whitehead S."/>
            <person name="Woodward J."/>
            <person name="Wortman J."/>
            <person name="Adams M.D."/>
            <person name="Embley T.M."/>
            <person name="Gull K."/>
            <person name="Ullu E."/>
            <person name="Barry J.D."/>
            <person name="Fairlamb A.H."/>
            <person name="Opperdoes F."/>
            <person name="Barrell B.G."/>
            <person name="Donelson J.E."/>
            <person name="Hall N."/>
            <person name="Fraser C.M."/>
            <person name="Melville S.E."/>
            <person name="El-Sayed N.M."/>
        </authorList>
    </citation>
    <scope>NUCLEOTIDE SEQUENCE [LARGE SCALE GENOMIC DNA]</scope>
    <source>
        <strain evidence="1 2">927/4 GUTat10.1</strain>
    </source>
</reference>
<accession>Q38F49</accession>
<dbReference type="InParanoid" id="Q38F49"/>
<proteinExistence type="predicted"/>
<name>Q38F49_TRYB2</name>
<dbReference type="GeneID" id="3660373"/>
<dbReference type="EMBL" id="CM000207">
    <property type="protein sequence ID" value="EAN76571.1"/>
    <property type="molecule type" value="Genomic_DNA"/>
</dbReference>
<evidence type="ECO:0000313" key="1">
    <source>
        <dbReference type="EMBL" id="EAN76571.1"/>
    </source>
</evidence>
<sequence length="48" mass="5593">MPPEGKVNVRWRKRNFQGCFNFVASCRVTRPPIINEQKCEEGNKRKGS</sequence>
<dbReference type="Proteomes" id="UP000008524">
    <property type="component" value="Chromosome 9"/>
</dbReference>
<protein>
    <submittedName>
        <fullName evidence="1">Uncharacterized protein</fullName>
    </submittedName>
</protein>
<gene>
    <name evidence="1" type="ORF">Tb09.v1.0200</name>
</gene>
<dbReference type="KEGG" id="tbr:Tb09.v1.0200"/>
<dbReference type="AlphaFoldDB" id="Q38F49"/>